<keyword evidence="2" id="KW-1185">Reference proteome</keyword>
<dbReference type="EMBL" id="JARDVI010000001">
    <property type="protein sequence ID" value="MDY0416874.1"/>
    <property type="molecule type" value="Genomic_DNA"/>
</dbReference>
<protein>
    <submittedName>
        <fullName evidence="1">Uncharacterized protein</fullName>
    </submittedName>
</protein>
<evidence type="ECO:0000313" key="1">
    <source>
        <dbReference type="EMBL" id="MDY0416874.1"/>
    </source>
</evidence>
<accession>A0ABU5D1I2</accession>
<evidence type="ECO:0000313" key="2">
    <source>
        <dbReference type="Proteomes" id="UP001270266"/>
    </source>
</evidence>
<name>A0ABU5D1I2_9ENTR</name>
<gene>
    <name evidence="1" type="ORF">PYW49_04175</name>
</gene>
<dbReference type="RefSeq" id="WP_320385768.1">
    <property type="nucleotide sequence ID" value="NZ_JARDVI010000001.1"/>
</dbReference>
<sequence>MRSHVVEGMVSKIEKIAEDVGLTEDEYMLALAFSMSILMEHKGSNLMNIDINELTLLVGLRKNSAGNPPTKEGNSPVH</sequence>
<dbReference type="Proteomes" id="UP001270266">
    <property type="component" value="Unassembled WGS sequence"/>
</dbReference>
<proteinExistence type="predicted"/>
<organism evidence="1 2">
    <name type="scientific">Enterobacter chinensis</name>
    <dbReference type="NCBI Taxonomy" id="3030997"/>
    <lineage>
        <taxon>Bacteria</taxon>
        <taxon>Pseudomonadati</taxon>
        <taxon>Pseudomonadota</taxon>
        <taxon>Gammaproteobacteria</taxon>
        <taxon>Enterobacterales</taxon>
        <taxon>Enterobacteriaceae</taxon>
        <taxon>Enterobacter</taxon>
    </lineage>
</organism>
<reference evidence="1 2" key="1">
    <citation type="submission" date="2023-02" db="EMBL/GenBank/DDBJ databases">
        <title>The draft genomes of Enterobacter strains.</title>
        <authorList>
            <person name="He Y."/>
            <person name="Feng Y."/>
            <person name="Zong Z."/>
        </authorList>
    </citation>
    <scope>NUCLEOTIDE SEQUENCE [LARGE SCALE GENOMIC DNA]</scope>
    <source>
        <strain evidence="1 2">170198</strain>
    </source>
</reference>
<comment type="caution">
    <text evidence="1">The sequence shown here is derived from an EMBL/GenBank/DDBJ whole genome shotgun (WGS) entry which is preliminary data.</text>
</comment>